<keyword evidence="10" id="KW-1185">Reference proteome</keyword>
<dbReference type="Pfam" id="PF04082">
    <property type="entry name" value="Fungal_trans"/>
    <property type="match status" value="1"/>
</dbReference>
<evidence type="ECO:0000259" key="8">
    <source>
        <dbReference type="PROSITE" id="PS50048"/>
    </source>
</evidence>
<evidence type="ECO:0000313" key="9">
    <source>
        <dbReference type="EMBL" id="OJD29721.1"/>
    </source>
</evidence>
<dbReference type="PROSITE" id="PS50048">
    <property type="entry name" value="ZN2_CY6_FUNGAL_2"/>
    <property type="match status" value="1"/>
</dbReference>
<evidence type="ECO:0000313" key="10">
    <source>
        <dbReference type="Proteomes" id="UP000183809"/>
    </source>
</evidence>
<dbReference type="InterPro" id="IPR051430">
    <property type="entry name" value="Fungal_TF_Env_Response"/>
</dbReference>
<evidence type="ECO:0000256" key="3">
    <source>
        <dbReference type="ARBA" id="ARBA00023015"/>
    </source>
</evidence>
<keyword evidence="1" id="KW-0479">Metal-binding</keyword>
<feature type="compositionally biased region" description="Pro residues" evidence="7">
    <location>
        <begin position="166"/>
        <end position="182"/>
    </location>
</feature>
<dbReference type="CDD" id="cd12148">
    <property type="entry name" value="fungal_TF_MHR"/>
    <property type="match status" value="1"/>
</dbReference>
<dbReference type="RefSeq" id="XP_020125981.1">
    <property type="nucleotide sequence ID" value="XM_020278898.1"/>
</dbReference>
<dbReference type="STRING" id="236234.A0A1J9QML4"/>
<dbReference type="PROSITE" id="PS00463">
    <property type="entry name" value="ZN2_CY6_FUNGAL_1"/>
    <property type="match status" value="1"/>
</dbReference>
<keyword evidence="2" id="KW-0862">Zinc</keyword>
<dbReference type="InterPro" id="IPR036864">
    <property type="entry name" value="Zn2-C6_fun-type_DNA-bd_sf"/>
</dbReference>
<keyword evidence="4" id="KW-0238">DNA-binding</keyword>
<keyword evidence="3" id="KW-0805">Transcription regulation</keyword>
<reference evidence="9 10" key="1">
    <citation type="submission" date="2016-10" db="EMBL/GenBank/DDBJ databases">
        <title>Proteomics and genomics reveal pathogen-plant mechanisms compatible with a hemibiotrophic lifestyle of Diplodia corticola.</title>
        <authorList>
            <person name="Fernandes I."/>
            <person name="De Jonge R."/>
            <person name="Van De Peer Y."/>
            <person name="Devreese B."/>
            <person name="Alves A."/>
            <person name="Esteves A.C."/>
        </authorList>
    </citation>
    <scope>NUCLEOTIDE SEQUENCE [LARGE SCALE GENOMIC DNA]</scope>
    <source>
        <strain evidence="9 10">CBS 112549</strain>
    </source>
</reference>
<organism evidence="9 10">
    <name type="scientific">Diplodia corticola</name>
    <dbReference type="NCBI Taxonomy" id="236234"/>
    <lineage>
        <taxon>Eukaryota</taxon>
        <taxon>Fungi</taxon>
        <taxon>Dikarya</taxon>
        <taxon>Ascomycota</taxon>
        <taxon>Pezizomycotina</taxon>
        <taxon>Dothideomycetes</taxon>
        <taxon>Dothideomycetes incertae sedis</taxon>
        <taxon>Botryosphaeriales</taxon>
        <taxon>Botryosphaeriaceae</taxon>
        <taxon>Diplodia</taxon>
    </lineage>
</organism>
<dbReference type="SUPFAM" id="SSF57701">
    <property type="entry name" value="Zn2/Cys6 DNA-binding domain"/>
    <property type="match status" value="1"/>
</dbReference>
<feature type="domain" description="Zn(2)-C6 fungal-type" evidence="8">
    <location>
        <begin position="26"/>
        <end position="58"/>
    </location>
</feature>
<evidence type="ECO:0000256" key="1">
    <source>
        <dbReference type="ARBA" id="ARBA00022723"/>
    </source>
</evidence>
<dbReference type="Pfam" id="PF00172">
    <property type="entry name" value="Zn_clus"/>
    <property type="match status" value="1"/>
</dbReference>
<accession>A0A1J9QML4</accession>
<dbReference type="InterPro" id="IPR007219">
    <property type="entry name" value="XnlR_reg_dom"/>
</dbReference>
<comment type="caution">
    <text evidence="9">The sequence shown here is derived from an EMBL/GenBank/DDBJ whole genome shotgun (WGS) entry which is preliminary data.</text>
</comment>
<dbReference type="PANTHER" id="PTHR31944:SF131">
    <property type="entry name" value="HEME-RESPONSIVE ZINC FINGER TRANSCRIPTION FACTOR HAP1"/>
    <property type="match status" value="1"/>
</dbReference>
<proteinExistence type="predicted"/>
<name>A0A1J9QML4_9PEZI</name>
<feature type="region of interest" description="Disordered" evidence="7">
    <location>
        <begin position="148"/>
        <end position="183"/>
    </location>
</feature>
<keyword evidence="5" id="KW-0804">Transcription</keyword>
<dbReference type="OrthoDB" id="4236860at2759"/>
<dbReference type="SMART" id="SM00066">
    <property type="entry name" value="GAL4"/>
    <property type="match status" value="1"/>
</dbReference>
<evidence type="ECO:0000256" key="5">
    <source>
        <dbReference type="ARBA" id="ARBA00023163"/>
    </source>
</evidence>
<dbReference type="InterPro" id="IPR001138">
    <property type="entry name" value="Zn2Cys6_DnaBD"/>
</dbReference>
<dbReference type="GO" id="GO:0005634">
    <property type="term" value="C:nucleus"/>
    <property type="evidence" value="ECO:0007669"/>
    <property type="project" value="TreeGrafter"/>
</dbReference>
<evidence type="ECO:0000256" key="7">
    <source>
        <dbReference type="SAM" id="MobiDB-lite"/>
    </source>
</evidence>
<feature type="region of interest" description="Disordered" evidence="7">
    <location>
        <begin position="68"/>
        <end position="127"/>
    </location>
</feature>
<dbReference type="AlphaFoldDB" id="A0A1J9QML4"/>
<dbReference type="Gene3D" id="4.10.240.10">
    <property type="entry name" value="Zn(2)-C6 fungal-type DNA-binding domain"/>
    <property type="match status" value="1"/>
</dbReference>
<feature type="region of interest" description="Disordered" evidence="7">
    <location>
        <begin position="695"/>
        <end position="737"/>
    </location>
</feature>
<dbReference type="Proteomes" id="UP000183809">
    <property type="component" value="Unassembled WGS sequence"/>
</dbReference>
<dbReference type="GeneID" id="31019160"/>
<dbReference type="PANTHER" id="PTHR31944">
    <property type="entry name" value="HEME-RESPONSIVE ZINC FINGER TRANSCRIPTION FACTOR HAP1"/>
    <property type="match status" value="1"/>
</dbReference>
<dbReference type="GO" id="GO:0000978">
    <property type="term" value="F:RNA polymerase II cis-regulatory region sequence-specific DNA binding"/>
    <property type="evidence" value="ECO:0007669"/>
    <property type="project" value="TreeGrafter"/>
</dbReference>
<dbReference type="EMBL" id="MNUE01000073">
    <property type="protein sequence ID" value="OJD29721.1"/>
    <property type="molecule type" value="Genomic_DNA"/>
</dbReference>
<dbReference type="GO" id="GO:0008270">
    <property type="term" value="F:zinc ion binding"/>
    <property type="evidence" value="ECO:0007669"/>
    <property type="project" value="InterPro"/>
</dbReference>
<evidence type="ECO:0000256" key="6">
    <source>
        <dbReference type="ARBA" id="ARBA00023242"/>
    </source>
</evidence>
<dbReference type="GO" id="GO:0001228">
    <property type="term" value="F:DNA-binding transcription activator activity, RNA polymerase II-specific"/>
    <property type="evidence" value="ECO:0007669"/>
    <property type="project" value="TreeGrafter"/>
</dbReference>
<dbReference type="GO" id="GO:0006351">
    <property type="term" value="P:DNA-templated transcription"/>
    <property type="evidence" value="ECO:0007669"/>
    <property type="project" value="InterPro"/>
</dbReference>
<sequence>MDSLPSGPLPPDLNPRPKKKRRPALSCVTCRDRKLKCDKERPRCGRCVQTSPDQPCIYLETHSRAASQAYQQRVAPDESQPSAYNHSAPARSIRQFDELPRSTRSPLGATRSLLPANGSPRIGTPPDLESRLARLEKILVQAVNQSVIPNPYDDSPATSPAQDPAPNDPAPNDPAPIIPELPPAHRLDDEDAVVYPGSYRGYGLTHPAMLFTEMPSFMARIRFEHPERMIKLKRRIEMWRASNMDSRDIWNDACGFASVIASLPPKESLDWLVFAYFDSFELEYPILDEQKFINAYEAAWDGSRFSPTPHLLMTLLLIIATTVNIYTSQLVEPSPILENAKTGVRRYIHLSERWLLSRGTQVPDLDAVRLGCLLVLAKRYNGFARDQIWTTAGTLVRISMLAGLHAQAWRPGPEQELCRSLWTTILELDLLTAVDSGMVPAIPVSEYSRLANAADNRYTQSGVHMSIAPPHSEMARSLGLRVEICCMLNSNSPEITGQRTAEQERQLKQHLSSIVALPQDAVGTSSSSDRHAHWVELSRAKLRKYLLMIYLPFALQGPLQQQFPHYKKACAEVAIDILSEHSALLEQGNLSVCLKVDDVFQAALTVCNEINQPIKPGVPALSQLPGYVALIKPLLKSALKVLTQRLLYVGQWHTEYLLLCLAIGLVKSKTWPHNVSEYARDVVNQVEESCTFITTPKTPSVHSPENNQIHGRQQSLATPAHSTPHVSHPETTPLDTSAATDRDLFTGLDTVSDSFQDIIEFLGLANPLDPNDPYTNVVPF</sequence>
<feature type="region of interest" description="Disordered" evidence="7">
    <location>
        <begin position="1"/>
        <end position="25"/>
    </location>
</feature>
<evidence type="ECO:0000256" key="4">
    <source>
        <dbReference type="ARBA" id="ARBA00023125"/>
    </source>
</evidence>
<gene>
    <name evidence="9" type="ORF">BKCO1_7300039</name>
</gene>
<dbReference type="CDD" id="cd00067">
    <property type="entry name" value="GAL4"/>
    <property type="match status" value="1"/>
</dbReference>
<evidence type="ECO:0000256" key="2">
    <source>
        <dbReference type="ARBA" id="ARBA00022833"/>
    </source>
</evidence>
<protein>
    <submittedName>
        <fullName evidence="9">C6 transcription factor</fullName>
    </submittedName>
</protein>
<keyword evidence="6" id="KW-0539">Nucleus</keyword>